<proteinExistence type="predicted"/>
<organism evidence="1">
    <name type="scientific">marine sediment metagenome</name>
    <dbReference type="NCBI Taxonomy" id="412755"/>
    <lineage>
        <taxon>unclassified sequences</taxon>
        <taxon>metagenomes</taxon>
        <taxon>ecological metagenomes</taxon>
    </lineage>
</organism>
<protein>
    <submittedName>
        <fullName evidence="1">Uncharacterized protein</fullName>
    </submittedName>
</protein>
<gene>
    <name evidence="1" type="ORF">LCGC14_3083500</name>
</gene>
<feature type="non-terminal residue" evidence="1">
    <location>
        <position position="194"/>
    </location>
</feature>
<sequence>MEILKSTFKPFLKYLTQQKEKIAYLQLIGRLEEYLVKEFCYYVFLNSKGKELAVINMGSNKEQKIDICILSGENLDDPEIKFMIEAKYFRNKHRFRLSLSATDEITTTLKSLNSQMHNYNSETHGWFKVSPYVKKIFGLIFISYISEEKNIQEKEKYFQRIIKTAKENLNNLKVLDNMSEDVYDDIEVNLINKT</sequence>
<accession>A0A0F8WDF7</accession>
<reference evidence="1" key="1">
    <citation type="journal article" date="2015" name="Nature">
        <title>Complex archaea that bridge the gap between prokaryotes and eukaryotes.</title>
        <authorList>
            <person name="Spang A."/>
            <person name="Saw J.H."/>
            <person name="Jorgensen S.L."/>
            <person name="Zaremba-Niedzwiedzka K."/>
            <person name="Martijn J."/>
            <person name="Lind A.E."/>
            <person name="van Eijk R."/>
            <person name="Schleper C."/>
            <person name="Guy L."/>
            <person name="Ettema T.J."/>
        </authorList>
    </citation>
    <scope>NUCLEOTIDE SEQUENCE</scope>
</reference>
<dbReference type="EMBL" id="LAZR01065935">
    <property type="protein sequence ID" value="KKK54558.1"/>
    <property type="molecule type" value="Genomic_DNA"/>
</dbReference>
<evidence type="ECO:0000313" key="1">
    <source>
        <dbReference type="EMBL" id="KKK54558.1"/>
    </source>
</evidence>
<name>A0A0F8WDF7_9ZZZZ</name>
<comment type="caution">
    <text evidence="1">The sequence shown here is derived from an EMBL/GenBank/DDBJ whole genome shotgun (WGS) entry which is preliminary data.</text>
</comment>
<dbReference type="AlphaFoldDB" id="A0A0F8WDF7"/>